<evidence type="ECO:0000256" key="2">
    <source>
        <dbReference type="ARBA" id="ARBA00022692"/>
    </source>
</evidence>
<gene>
    <name evidence="6" type="ORF">AKJ29_08200</name>
</gene>
<dbReference type="GO" id="GO:0016020">
    <property type="term" value="C:membrane"/>
    <property type="evidence" value="ECO:0007669"/>
    <property type="project" value="UniProtKB-SubCell"/>
</dbReference>
<evidence type="ECO:0000256" key="4">
    <source>
        <dbReference type="ARBA" id="ARBA00023136"/>
    </source>
</evidence>
<proteinExistence type="predicted"/>
<sequence length="439" mass="49693">MTLSHKTAPPRSATSQWTVLLGLCGYFGALYLLRGSQLSRVELGAAAMVATALPMLLHEVFIERSYRRSSSGLTGFAALSRAEIVWARVGVKLIGLAGTLALIALFYWLFPEYHRDFYQPFWTACRSYLPILLALALPYFAVIDARMQSPKDGYYHAGLLFLFRLGRVDRAALRDHALGWLIKAFFLPLMFVYFSANATSLVTMDPFSATDSIRAGVNYISRLSLGIDLAFVSIGYVLTLRLTDSHIRSPNPLFWGWVVTLAMYVPFFSVIGRKYLEYNDGIGWLDMFGPNQQGWVLLWGLAIVLSKLLWAWSNMSFGIRFSNLTHRGIITNGPFRWFRHPSYFFKNISWWLLAVPFFSLESPQEALRNSLLLMGINLIYYLRAKAEEAHLSQDPVYVEYALWVEQHGALSLLRKALPFLRYRPPAALADPAPATQSGQ</sequence>
<keyword evidence="7" id="KW-1185">Reference proteome</keyword>
<feature type="transmembrane region" description="Helical" evidence="5">
    <location>
        <begin position="12"/>
        <end position="33"/>
    </location>
</feature>
<dbReference type="Proteomes" id="UP000050471">
    <property type="component" value="Unassembled WGS sequence"/>
</dbReference>
<feature type="transmembrane region" description="Helical" evidence="5">
    <location>
        <begin position="89"/>
        <end position="109"/>
    </location>
</feature>
<feature type="transmembrane region" description="Helical" evidence="5">
    <location>
        <begin position="45"/>
        <end position="62"/>
    </location>
</feature>
<comment type="caution">
    <text evidence="6">The sequence shown here is derived from an EMBL/GenBank/DDBJ whole genome shotgun (WGS) entry which is preliminary data.</text>
</comment>
<comment type="subcellular location">
    <subcellularLocation>
        <location evidence="1">Membrane</location>
        <topology evidence="1">Multi-pass membrane protein</topology>
    </subcellularLocation>
</comment>
<evidence type="ECO:0000313" key="6">
    <source>
        <dbReference type="EMBL" id="KPN62231.1"/>
    </source>
</evidence>
<name>A0A0P7JMF5_9RHOB</name>
<feature type="transmembrane region" description="Helical" evidence="5">
    <location>
        <begin position="121"/>
        <end position="142"/>
    </location>
</feature>
<accession>A0A0P7JMF5</accession>
<evidence type="ECO:0000256" key="5">
    <source>
        <dbReference type="SAM" id="Phobius"/>
    </source>
</evidence>
<protein>
    <recommendedName>
        <fullName evidence="8">Isoprenylcysteine carboxyl methyltransferase</fullName>
    </recommendedName>
</protein>
<keyword evidence="2 5" id="KW-0812">Transmembrane</keyword>
<dbReference type="GO" id="GO:0004671">
    <property type="term" value="F:protein C-terminal S-isoprenylcysteine carboxyl O-methyltransferase activity"/>
    <property type="evidence" value="ECO:0007669"/>
    <property type="project" value="InterPro"/>
</dbReference>
<dbReference type="Gene3D" id="1.20.120.1630">
    <property type="match status" value="1"/>
</dbReference>
<evidence type="ECO:0000313" key="7">
    <source>
        <dbReference type="Proteomes" id="UP000050471"/>
    </source>
</evidence>
<dbReference type="OrthoDB" id="7388137at2"/>
<dbReference type="AlphaFoldDB" id="A0A0P7JMF5"/>
<dbReference type="InterPro" id="IPR007269">
    <property type="entry name" value="ICMT_MeTrfase"/>
</dbReference>
<evidence type="ECO:0000256" key="3">
    <source>
        <dbReference type="ARBA" id="ARBA00022989"/>
    </source>
</evidence>
<dbReference type="STRING" id="154981.AKJ29_08200"/>
<dbReference type="EMBL" id="LKBA01000019">
    <property type="protein sequence ID" value="KPN62231.1"/>
    <property type="molecule type" value="Genomic_DNA"/>
</dbReference>
<feature type="transmembrane region" description="Helical" evidence="5">
    <location>
        <begin position="292"/>
        <end position="312"/>
    </location>
</feature>
<dbReference type="Pfam" id="PF04140">
    <property type="entry name" value="ICMT"/>
    <property type="match status" value="1"/>
</dbReference>
<evidence type="ECO:0000256" key="1">
    <source>
        <dbReference type="ARBA" id="ARBA00004141"/>
    </source>
</evidence>
<keyword evidence="3 5" id="KW-1133">Transmembrane helix</keyword>
<organism evidence="6 7">
    <name type="scientific">Aliiroseovarius crassostreae</name>
    <dbReference type="NCBI Taxonomy" id="154981"/>
    <lineage>
        <taxon>Bacteria</taxon>
        <taxon>Pseudomonadati</taxon>
        <taxon>Pseudomonadota</taxon>
        <taxon>Alphaproteobacteria</taxon>
        <taxon>Rhodobacterales</taxon>
        <taxon>Paracoccaceae</taxon>
        <taxon>Aliiroseovarius</taxon>
    </lineage>
</organism>
<evidence type="ECO:0008006" key="8">
    <source>
        <dbReference type="Google" id="ProtNLM"/>
    </source>
</evidence>
<dbReference type="RefSeq" id="WP_055191728.1">
    <property type="nucleotide sequence ID" value="NZ_FPBS01000005.1"/>
</dbReference>
<reference evidence="6 7" key="1">
    <citation type="submission" date="2015-09" db="EMBL/GenBank/DDBJ databases">
        <title>Draft genome sequence of Aliiroseovarius crassostreae CV919-312TSm, the causative agent of Roseovarius Oyster Disease (formerly Juvenile Oyster Disease).</title>
        <authorList>
            <person name="Kessner L."/>
            <person name="Spinard E."/>
            <person name="Nelson D."/>
        </authorList>
    </citation>
    <scope>NUCLEOTIDE SEQUENCE [LARGE SCALE GENOMIC DNA]</scope>
    <source>
        <strain evidence="6 7">CV919-312</strain>
    </source>
</reference>
<feature type="transmembrane region" description="Helical" evidence="5">
    <location>
        <begin position="216"/>
        <end position="240"/>
    </location>
</feature>
<keyword evidence="4 5" id="KW-0472">Membrane</keyword>
<feature type="transmembrane region" description="Helical" evidence="5">
    <location>
        <begin position="177"/>
        <end position="196"/>
    </location>
</feature>
<feature type="transmembrane region" description="Helical" evidence="5">
    <location>
        <begin position="252"/>
        <end position="272"/>
    </location>
</feature>